<sequence length="83" mass="9617">MESLVSKKRRCSSRTFHLKRCKCEGQGHMFPEEMWVEILTRLPIKSLLISQTMCSSWYILASDIINNISYIPQCGFFLGSLDI</sequence>
<reference evidence="2" key="1">
    <citation type="submission" date="2024-03" db="EMBL/GenBank/DDBJ databases">
        <title>WGS assembly of Saponaria officinalis var. Norfolk2.</title>
        <authorList>
            <person name="Jenkins J."/>
            <person name="Shu S."/>
            <person name="Grimwood J."/>
            <person name="Barry K."/>
            <person name="Goodstein D."/>
            <person name="Schmutz J."/>
            <person name="Leebens-Mack J."/>
            <person name="Osbourn A."/>
        </authorList>
    </citation>
    <scope>NUCLEOTIDE SEQUENCE [LARGE SCALE GENOMIC DNA]</scope>
    <source>
        <strain evidence="2">JIC</strain>
    </source>
</reference>
<keyword evidence="3" id="KW-1185">Reference proteome</keyword>
<organism evidence="2 3">
    <name type="scientific">Saponaria officinalis</name>
    <name type="common">Common soapwort</name>
    <name type="synonym">Lychnis saponaria</name>
    <dbReference type="NCBI Taxonomy" id="3572"/>
    <lineage>
        <taxon>Eukaryota</taxon>
        <taxon>Viridiplantae</taxon>
        <taxon>Streptophyta</taxon>
        <taxon>Embryophyta</taxon>
        <taxon>Tracheophyta</taxon>
        <taxon>Spermatophyta</taxon>
        <taxon>Magnoliopsida</taxon>
        <taxon>eudicotyledons</taxon>
        <taxon>Gunneridae</taxon>
        <taxon>Pentapetalae</taxon>
        <taxon>Caryophyllales</taxon>
        <taxon>Caryophyllaceae</taxon>
        <taxon>Caryophylleae</taxon>
        <taxon>Saponaria</taxon>
    </lineage>
</organism>
<dbReference type="EMBL" id="JBDFQZ010000006">
    <property type="protein sequence ID" value="KAK9714782.1"/>
    <property type="molecule type" value="Genomic_DNA"/>
</dbReference>
<gene>
    <name evidence="2" type="ORF">RND81_06G119600</name>
</gene>
<accession>A0AAW1KA95</accession>
<dbReference type="SUPFAM" id="SSF81383">
    <property type="entry name" value="F-box domain"/>
    <property type="match status" value="1"/>
</dbReference>
<comment type="caution">
    <text evidence="2">The sequence shown here is derived from an EMBL/GenBank/DDBJ whole genome shotgun (WGS) entry which is preliminary data.</text>
</comment>
<evidence type="ECO:0000313" key="3">
    <source>
        <dbReference type="Proteomes" id="UP001443914"/>
    </source>
</evidence>
<evidence type="ECO:0000259" key="1">
    <source>
        <dbReference type="SMART" id="SM00256"/>
    </source>
</evidence>
<dbReference type="InterPro" id="IPR001810">
    <property type="entry name" value="F-box_dom"/>
</dbReference>
<dbReference type="SMART" id="SM00256">
    <property type="entry name" value="FBOX"/>
    <property type="match status" value="1"/>
</dbReference>
<dbReference type="Pfam" id="PF00646">
    <property type="entry name" value="F-box"/>
    <property type="match status" value="1"/>
</dbReference>
<dbReference type="Proteomes" id="UP001443914">
    <property type="component" value="Unassembled WGS sequence"/>
</dbReference>
<feature type="domain" description="F-box" evidence="1">
    <location>
        <begin position="30"/>
        <end position="70"/>
    </location>
</feature>
<evidence type="ECO:0000313" key="2">
    <source>
        <dbReference type="EMBL" id="KAK9714782.1"/>
    </source>
</evidence>
<proteinExistence type="predicted"/>
<dbReference type="Gene3D" id="1.20.1280.50">
    <property type="match status" value="1"/>
</dbReference>
<dbReference type="AlphaFoldDB" id="A0AAW1KA95"/>
<name>A0AAW1KA95_SAPOF</name>
<protein>
    <recommendedName>
        <fullName evidence="1">F-box domain-containing protein</fullName>
    </recommendedName>
</protein>
<dbReference type="InterPro" id="IPR036047">
    <property type="entry name" value="F-box-like_dom_sf"/>
</dbReference>